<dbReference type="InterPro" id="IPR029063">
    <property type="entry name" value="SAM-dependent_MTases_sf"/>
</dbReference>
<dbReference type="GO" id="GO:0008757">
    <property type="term" value="F:S-adenosylmethionine-dependent methyltransferase activity"/>
    <property type="evidence" value="ECO:0007669"/>
    <property type="project" value="InterPro"/>
</dbReference>
<dbReference type="EMBL" id="ABOX02000005">
    <property type="protein sequence ID" value="EEF62293.1"/>
    <property type="molecule type" value="Genomic_DNA"/>
</dbReference>
<evidence type="ECO:0000259" key="1">
    <source>
        <dbReference type="Pfam" id="PF08241"/>
    </source>
</evidence>
<protein>
    <submittedName>
        <fullName evidence="2">Methyltransferase type 11</fullName>
    </submittedName>
</protein>
<comment type="caution">
    <text evidence="2">The sequence shown here is derived from an EMBL/GenBank/DDBJ whole genome shotgun (WGS) entry which is preliminary data.</text>
</comment>
<gene>
    <name evidence="2" type="ORF">Cflav_PD4928</name>
</gene>
<keyword evidence="2" id="KW-0808">Transferase</keyword>
<dbReference type="Pfam" id="PF08241">
    <property type="entry name" value="Methyltransf_11"/>
    <property type="match status" value="1"/>
</dbReference>
<dbReference type="AlphaFoldDB" id="B9XCU7"/>
<organism evidence="2 3">
    <name type="scientific">Pedosphaera parvula (strain Ellin514)</name>
    <dbReference type="NCBI Taxonomy" id="320771"/>
    <lineage>
        <taxon>Bacteria</taxon>
        <taxon>Pseudomonadati</taxon>
        <taxon>Verrucomicrobiota</taxon>
        <taxon>Pedosphaerae</taxon>
        <taxon>Pedosphaerales</taxon>
        <taxon>Pedosphaeraceae</taxon>
        <taxon>Pedosphaera</taxon>
    </lineage>
</organism>
<dbReference type="InterPro" id="IPR013216">
    <property type="entry name" value="Methyltransf_11"/>
</dbReference>
<dbReference type="CDD" id="cd02440">
    <property type="entry name" value="AdoMet_MTases"/>
    <property type="match status" value="1"/>
</dbReference>
<name>B9XCU7_PEDPL</name>
<evidence type="ECO:0000313" key="2">
    <source>
        <dbReference type="EMBL" id="EEF62293.1"/>
    </source>
</evidence>
<dbReference type="GO" id="GO:0032259">
    <property type="term" value="P:methylation"/>
    <property type="evidence" value="ECO:0007669"/>
    <property type="project" value="UniProtKB-KW"/>
</dbReference>
<dbReference type="STRING" id="320771.Cflav_PD4928"/>
<dbReference type="Gene3D" id="3.40.50.150">
    <property type="entry name" value="Vaccinia Virus protein VP39"/>
    <property type="match status" value="1"/>
</dbReference>
<evidence type="ECO:0000313" key="3">
    <source>
        <dbReference type="Proteomes" id="UP000003688"/>
    </source>
</evidence>
<dbReference type="SUPFAM" id="SSF53335">
    <property type="entry name" value="S-adenosyl-L-methionine-dependent methyltransferases"/>
    <property type="match status" value="1"/>
</dbReference>
<keyword evidence="3" id="KW-1185">Reference proteome</keyword>
<dbReference type="Proteomes" id="UP000003688">
    <property type="component" value="Unassembled WGS sequence"/>
</dbReference>
<accession>B9XCU7</accession>
<proteinExistence type="predicted"/>
<feature type="domain" description="Methyltransferase type 11" evidence="1">
    <location>
        <begin position="73"/>
        <end position="118"/>
    </location>
</feature>
<sequence>MTIFSISSKISPFFRRRRVKKFLSTFQPTRETRILDVGGYPLCWRDIPIQSHITLLNTHPLCSYDRSFMTANQEFVQGDGTDLHYEDKSFDIVFSNSVIEHLGTFEKQQAFAREAQRVGRGYWVQTPARECLIEPHYLTPFIHWLSKPVQKRLLRNYTIWGWLQRPSEQTLDSVLAELRLIDRNEFNGMFPQASIWLERMIGLPKSYTAYKVPPATETTASLKKSGALVSNQ</sequence>
<reference evidence="2 3" key="1">
    <citation type="journal article" date="2011" name="J. Bacteriol.">
        <title>Genome sequence of 'Pedosphaera parvula' Ellin514, an aerobic Verrucomicrobial isolate from pasture soil.</title>
        <authorList>
            <person name="Kant R."/>
            <person name="van Passel M.W."/>
            <person name="Sangwan P."/>
            <person name="Palva A."/>
            <person name="Lucas S."/>
            <person name="Copeland A."/>
            <person name="Lapidus A."/>
            <person name="Glavina Del Rio T."/>
            <person name="Dalin E."/>
            <person name="Tice H."/>
            <person name="Bruce D."/>
            <person name="Goodwin L."/>
            <person name="Pitluck S."/>
            <person name="Chertkov O."/>
            <person name="Larimer F.W."/>
            <person name="Land M.L."/>
            <person name="Hauser L."/>
            <person name="Brettin T.S."/>
            <person name="Detter J.C."/>
            <person name="Han S."/>
            <person name="de Vos W.M."/>
            <person name="Janssen P.H."/>
            <person name="Smidt H."/>
        </authorList>
    </citation>
    <scope>NUCLEOTIDE SEQUENCE [LARGE SCALE GENOMIC DNA]</scope>
    <source>
        <strain evidence="2 3">Ellin514</strain>
    </source>
</reference>
<keyword evidence="2" id="KW-0489">Methyltransferase</keyword>